<comment type="similarity">
    <text evidence="4">Belongs to the class-III pyridoxal-phosphate-dependent aminotransferase family. ArgD subfamily.</text>
</comment>
<evidence type="ECO:0000256" key="3">
    <source>
        <dbReference type="ARBA" id="ARBA00022898"/>
    </source>
</evidence>
<comment type="subunit">
    <text evidence="4">Homodimer.</text>
</comment>
<dbReference type="NCBIfam" id="NF009047">
    <property type="entry name" value="PRK12381.1"/>
    <property type="match status" value="1"/>
</dbReference>
<dbReference type="InterPro" id="IPR005814">
    <property type="entry name" value="Aminotrans_3"/>
</dbReference>
<dbReference type="NCBIfam" id="TIGR00707">
    <property type="entry name" value="argD"/>
    <property type="match status" value="1"/>
</dbReference>
<keyword evidence="3 4" id="KW-0663">Pyridoxal phosphate</keyword>
<dbReference type="InterPro" id="IPR015422">
    <property type="entry name" value="PyrdxlP-dep_Trfase_small"/>
</dbReference>
<organism evidence="5 6">
    <name type="scientific">Candidatus Competibacter phosphatis</name>
    <dbReference type="NCBI Taxonomy" id="221280"/>
    <lineage>
        <taxon>Bacteria</taxon>
        <taxon>Pseudomonadati</taxon>
        <taxon>Pseudomonadota</taxon>
        <taxon>Gammaproteobacteria</taxon>
        <taxon>Candidatus Competibacteraceae</taxon>
        <taxon>Candidatus Competibacter</taxon>
    </lineage>
</organism>
<comment type="caution">
    <text evidence="5">The sequence shown here is derived from an EMBL/GenBank/DDBJ whole genome shotgun (WGS) entry which is preliminary data.</text>
</comment>
<gene>
    <name evidence="4" type="primary">argD</name>
    <name evidence="5" type="ORF">E4P82_19390</name>
</gene>
<reference evidence="5 6" key="1">
    <citation type="submission" date="2019-03" db="EMBL/GenBank/DDBJ databases">
        <title>Metabolic reconstructions from genomes of highly enriched 'Candidatus Accumulibacter' and 'Candidatus Competibacter' bioreactor populations.</title>
        <authorList>
            <person name="Annavajhala M.K."/>
            <person name="Welles L."/>
            <person name="Abbas B."/>
            <person name="Sorokin D."/>
            <person name="Park H."/>
            <person name="Van Loosdrecht M."/>
            <person name="Chandran K."/>
        </authorList>
    </citation>
    <scope>NUCLEOTIDE SEQUENCE [LARGE SCALE GENOMIC DNA]</scope>
    <source>
        <strain evidence="5 6">SBR_G</strain>
    </source>
</reference>
<dbReference type="PANTHER" id="PTHR11986">
    <property type="entry name" value="AMINOTRANSFERASE CLASS III"/>
    <property type="match status" value="1"/>
</dbReference>
<dbReference type="RefSeq" id="WP_169250438.1">
    <property type="nucleotide sequence ID" value="NZ_SPMZ01000078.1"/>
</dbReference>
<comment type="cofactor">
    <cofactor evidence="4">
        <name>pyridoxal 5'-phosphate</name>
        <dbReference type="ChEBI" id="CHEBI:597326"/>
    </cofactor>
    <text evidence="4">Binds 1 pyridoxal phosphate per subunit.</text>
</comment>
<keyword evidence="6" id="KW-1185">Reference proteome</keyword>
<evidence type="ECO:0000313" key="5">
    <source>
        <dbReference type="EMBL" id="NMQ21170.1"/>
    </source>
</evidence>
<keyword evidence="4" id="KW-0055">Arginine biosynthesis</keyword>
<feature type="binding site" evidence="4">
    <location>
        <position position="282"/>
    </location>
    <ligand>
        <name>pyridoxal 5'-phosphate</name>
        <dbReference type="ChEBI" id="CHEBI:597326"/>
    </ligand>
</feature>
<dbReference type="NCBIfam" id="NF002325">
    <property type="entry name" value="PRK01278.1"/>
    <property type="match status" value="1"/>
</dbReference>
<evidence type="ECO:0000256" key="2">
    <source>
        <dbReference type="ARBA" id="ARBA00022679"/>
    </source>
</evidence>
<keyword evidence="2 4" id="KW-0808">Transferase</keyword>
<dbReference type="Gene3D" id="3.90.1150.10">
    <property type="entry name" value="Aspartate Aminotransferase, domain 1"/>
    <property type="match status" value="1"/>
</dbReference>
<dbReference type="NCBIfam" id="TIGR03246">
    <property type="entry name" value="arg_catab_astC"/>
    <property type="match status" value="1"/>
</dbReference>
<keyword evidence="4" id="KW-0028">Amino-acid biosynthesis</keyword>
<keyword evidence="1 4" id="KW-0032">Aminotransferase</keyword>
<dbReference type="InterPro" id="IPR049704">
    <property type="entry name" value="Aminotrans_3_PPA_site"/>
</dbReference>
<evidence type="ECO:0000256" key="4">
    <source>
        <dbReference type="HAMAP-Rule" id="MF_01107"/>
    </source>
</evidence>
<comment type="subcellular location">
    <subcellularLocation>
        <location evidence="4">Cytoplasm</location>
    </subcellularLocation>
</comment>
<dbReference type="InterPro" id="IPR015424">
    <property type="entry name" value="PyrdxlP-dep_Trfase"/>
</dbReference>
<dbReference type="SUPFAM" id="SSF53383">
    <property type="entry name" value="PLP-dependent transferases"/>
    <property type="match status" value="1"/>
</dbReference>
<feature type="binding site" evidence="4">
    <location>
        <position position="281"/>
    </location>
    <ligand>
        <name>N(2)-acetyl-L-ornithine</name>
        <dbReference type="ChEBI" id="CHEBI:57805"/>
    </ligand>
</feature>
<comment type="catalytic activity">
    <reaction evidence="4">
        <text>N(2)-acetyl-L-ornithine + 2-oxoglutarate = N-acetyl-L-glutamate 5-semialdehyde + L-glutamate</text>
        <dbReference type="Rhea" id="RHEA:18049"/>
        <dbReference type="ChEBI" id="CHEBI:16810"/>
        <dbReference type="ChEBI" id="CHEBI:29123"/>
        <dbReference type="ChEBI" id="CHEBI:29985"/>
        <dbReference type="ChEBI" id="CHEBI:57805"/>
        <dbReference type="EC" id="2.6.1.11"/>
    </reaction>
</comment>
<dbReference type="Proteomes" id="UP000760480">
    <property type="component" value="Unassembled WGS sequence"/>
</dbReference>
<evidence type="ECO:0000313" key="6">
    <source>
        <dbReference type="Proteomes" id="UP000760480"/>
    </source>
</evidence>
<feature type="binding site" evidence="4">
    <location>
        <begin position="224"/>
        <end position="227"/>
    </location>
    <ligand>
        <name>pyridoxal 5'-phosphate</name>
        <dbReference type="ChEBI" id="CHEBI:597326"/>
    </ligand>
</feature>
<dbReference type="GO" id="GO:0008483">
    <property type="term" value="F:transaminase activity"/>
    <property type="evidence" value="ECO:0007669"/>
    <property type="project" value="UniProtKB-KW"/>
</dbReference>
<dbReference type="NCBIfam" id="NF003468">
    <property type="entry name" value="PRK05093.1"/>
    <property type="match status" value="1"/>
</dbReference>
<feature type="binding site" evidence="4">
    <location>
        <position position="142"/>
    </location>
    <ligand>
        <name>N(2)-acetyl-L-ornithine</name>
        <dbReference type="ChEBI" id="CHEBI:57805"/>
    </ligand>
</feature>
<dbReference type="InterPro" id="IPR004636">
    <property type="entry name" value="AcOrn/SuccOrn_fam"/>
</dbReference>
<feature type="modified residue" description="N6-(pyridoxal phosphate)lysine" evidence="4">
    <location>
        <position position="253"/>
    </location>
</feature>
<proteinExistence type="inferred from homology"/>
<dbReference type="EMBL" id="SPMZ01000078">
    <property type="protein sequence ID" value="NMQ21170.1"/>
    <property type="molecule type" value="Genomic_DNA"/>
</dbReference>
<dbReference type="PANTHER" id="PTHR11986:SF113">
    <property type="entry name" value="SUCCINYLORNITHINE TRANSAMINASE"/>
    <property type="match status" value="1"/>
</dbReference>
<feature type="binding site" evidence="4">
    <location>
        <position position="139"/>
    </location>
    <ligand>
        <name>pyridoxal 5'-phosphate</name>
        <dbReference type="ChEBI" id="CHEBI:597326"/>
    </ligand>
</feature>
<dbReference type="CDD" id="cd00610">
    <property type="entry name" value="OAT_like"/>
    <property type="match status" value="1"/>
</dbReference>
<keyword evidence="4" id="KW-0963">Cytoplasm</keyword>
<protein>
    <recommendedName>
        <fullName evidence="4">Acetylornithine aminotransferase</fullName>
        <shortName evidence="4">ACOAT</shortName>
        <ecNumber evidence="4">2.6.1.11</ecNumber>
    </recommendedName>
</protein>
<dbReference type="HAMAP" id="MF_01107">
    <property type="entry name" value="ArgD_aminotrans_3"/>
    <property type="match status" value="1"/>
</dbReference>
<accession>A0ABX1TS20</accession>
<dbReference type="PROSITE" id="PS00600">
    <property type="entry name" value="AA_TRANSFER_CLASS_3"/>
    <property type="match status" value="1"/>
</dbReference>
<sequence length="417" mass="44807">MSDLPITRDMFDDVMVPNYAPAAIIPVRGEGSRLWDQDGREYIDFAGGIAVNVLGHAHPKLVAALTEQARKLWHVSNLLTNEPALKLARRLCELTFAQRVFFANSGAEANEAALKLARKYAADHAGPDKREIIAFTPSFHGRTLFTVSVGGQPKYTEGFEPLPPGITHVPFNDLAAFASAISERTCAVILEPVLGESGVVSATPEFLRGVRELCDRHQALLIFDEVQCGNGRCGHLYAYMGYGVTPDILTTAKGLGGGFPISAMLTTAPIAASLNVGSHGTTYGGNPLGCAVAGAVLDLISDPELLAGVRRKHAAFMAGLRRINDRFGIFREVRGKGLLLGCELTDAWRGRSRDFVKAATDQGLLVLVAGPDVIRLAPSLIIPDELIEEGLRRFERAIAQLLHQTALAGEESAHAAR</sequence>
<dbReference type="Gene3D" id="3.40.640.10">
    <property type="entry name" value="Type I PLP-dependent aspartate aminotransferase-like (Major domain)"/>
    <property type="match status" value="1"/>
</dbReference>
<feature type="binding site" evidence="4">
    <location>
        <begin position="106"/>
        <end position="107"/>
    </location>
    <ligand>
        <name>pyridoxal 5'-phosphate</name>
        <dbReference type="ChEBI" id="CHEBI:597326"/>
    </ligand>
</feature>
<name>A0ABX1TS20_9GAMM</name>
<evidence type="ECO:0000256" key="1">
    <source>
        <dbReference type="ARBA" id="ARBA00022576"/>
    </source>
</evidence>
<dbReference type="InterPro" id="IPR015421">
    <property type="entry name" value="PyrdxlP-dep_Trfase_major"/>
</dbReference>
<dbReference type="PIRSF" id="PIRSF000521">
    <property type="entry name" value="Transaminase_4ab_Lys_Orn"/>
    <property type="match status" value="1"/>
</dbReference>
<comment type="pathway">
    <text evidence="4">Amino-acid biosynthesis; L-arginine biosynthesis; N(2)-acetyl-L-ornithine from L-glutamate: step 4/4.</text>
</comment>
<dbReference type="Pfam" id="PF00202">
    <property type="entry name" value="Aminotran_3"/>
    <property type="match status" value="1"/>
</dbReference>
<dbReference type="EC" id="2.6.1.11" evidence="4"/>
<dbReference type="InterPro" id="IPR017652">
    <property type="entry name" value="Ac/SucOrn_transaminase_bac"/>
</dbReference>
<comment type="miscellaneous">
    <text evidence="4">May also have succinyldiaminopimelate aminotransferase activity, thus carrying out the corresponding step in lysine biosynthesis.</text>
</comment>
<dbReference type="InterPro" id="IPR050103">
    <property type="entry name" value="Class-III_PLP-dep_AT"/>
</dbReference>